<comment type="subcellular location">
    <subcellularLocation>
        <location evidence="1">Endomembrane system</location>
        <topology evidence="1">Multi-pass membrane protein</topology>
    </subcellularLocation>
</comment>
<evidence type="ECO:0000256" key="1">
    <source>
        <dbReference type="ARBA" id="ARBA00004127"/>
    </source>
</evidence>
<feature type="transmembrane region" description="Helical" evidence="9">
    <location>
        <begin position="227"/>
        <end position="248"/>
    </location>
</feature>
<comment type="similarity">
    <text evidence="2">Belongs to the castor/pollux (TC 1.A.1.23) family.</text>
</comment>
<dbReference type="PANTHER" id="PTHR31563">
    <property type="entry name" value="ION CHANNEL POLLUX-RELATED"/>
    <property type="match status" value="1"/>
</dbReference>
<evidence type="ECO:0000256" key="4">
    <source>
        <dbReference type="ARBA" id="ARBA00022692"/>
    </source>
</evidence>
<keyword evidence="3" id="KW-0813">Transport</keyword>
<dbReference type="PANTHER" id="PTHR31563:SF10">
    <property type="entry name" value="ION CHANNEL POLLUX-RELATED"/>
    <property type="match status" value="1"/>
</dbReference>
<evidence type="ECO:0000259" key="10">
    <source>
        <dbReference type="Pfam" id="PF06241"/>
    </source>
</evidence>
<dbReference type="GO" id="GO:0006813">
    <property type="term" value="P:potassium ion transport"/>
    <property type="evidence" value="ECO:0007669"/>
    <property type="project" value="InterPro"/>
</dbReference>
<dbReference type="InterPro" id="IPR010420">
    <property type="entry name" value="CASTOR/POLLUX/SYM8_dom"/>
</dbReference>
<evidence type="ECO:0000256" key="7">
    <source>
        <dbReference type="ARBA" id="ARBA00023136"/>
    </source>
</evidence>
<evidence type="ECO:0000256" key="5">
    <source>
        <dbReference type="ARBA" id="ARBA00022989"/>
    </source>
</evidence>
<feature type="domain" description="RCK N-terminal" evidence="11">
    <location>
        <begin position="322"/>
        <end position="438"/>
    </location>
</feature>
<protein>
    <submittedName>
        <fullName evidence="12">Ion channel dmi1-like</fullName>
    </submittedName>
</protein>
<feature type="region of interest" description="Disordered" evidence="8">
    <location>
        <begin position="154"/>
        <end position="174"/>
    </location>
</feature>
<accession>A0A061SBY7</accession>
<evidence type="ECO:0000313" key="12">
    <source>
        <dbReference type="EMBL" id="JAC80400.1"/>
    </source>
</evidence>
<evidence type="ECO:0000256" key="9">
    <source>
        <dbReference type="SAM" id="Phobius"/>
    </source>
</evidence>
<dbReference type="EMBL" id="GBEZ01004846">
    <property type="protein sequence ID" value="JAC80400.1"/>
    <property type="molecule type" value="Transcribed_RNA"/>
</dbReference>
<feature type="region of interest" description="Disordered" evidence="8">
    <location>
        <begin position="97"/>
        <end position="119"/>
    </location>
</feature>
<organism evidence="12">
    <name type="scientific">Tetraselmis sp. GSL018</name>
    <dbReference type="NCBI Taxonomy" id="582737"/>
    <lineage>
        <taxon>Eukaryota</taxon>
        <taxon>Viridiplantae</taxon>
        <taxon>Chlorophyta</taxon>
        <taxon>core chlorophytes</taxon>
        <taxon>Chlorodendrophyceae</taxon>
        <taxon>Chlorodendrales</taxon>
        <taxon>Chlorodendraceae</taxon>
        <taxon>Tetraselmis</taxon>
    </lineage>
</organism>
<evidence type="ECO:0000256" key="3">
    <source>
        <dbReference type="ARBA" id="ARBA00022448"/>
    </source>
</evidence>
<feature type="transmembrane region" description="Helical" evidence="9">
    <location>
        <begin position="280"/>
        <end position="300"/>
    </location>
</feature>
<dbReference type="Gene3D" id="3.40.50.720">
    <property type="entry name" value="NAD(P)-binding Rossmann-like Domain"/>
    <property type="match status" value="1"/>
</dbReference>
<evidence type="ECO:0000259" key="11">
    <source>
        <dbReference type="Pfam" id="PF22614"/>
    </source>
</evidence>
<evidence type="ECO:0000256" key="6">
    <source>
        <dbReference type="ARBA" id="ARBA00023065"/>
    </source>
</evidence>
<sequence>MKRLSSFGCDRLGVTVASFSLPRDCRGNSSKHWICGSKPNILPSRHHSQLRFCHRRHAGKFVTAAHGERRHSWVPDVSQEADWAALSQLIWGQGNNTDAELKSAPLPKRDDGVPPSRTERQYVRASGLDSIGEPALYNVELPTFETTSGQQYLEELSGARRPEPPPPQAQPLPRGHQLLLDVWGDLMKAAEARWNGSAEESDMEYAGLMRLKYRLERAIWSNLSGQYMLLIITVTALAFSGGAMYSSVTGEELSESLWHAQLFVLDSGNISNETSLPARVVGLALTVMGLFLVSVLVGIVSQAIEQQVASVTSQVTRVLESDHIVVLNWNASAPRLVKELILGNLDTEGYKRNRTIAVLADVKQKMMAATCRELAAEYGSSDVLCIQGSPQLASSLELVSAVHARAIVILSSEDTATSQGEECDANAVCTMLSLSSAAAAVGVALPTVIMEVHSSETVGLVRRTFGDSVYPILVGSFAAKLTVQAILMPGISRVFKNLLSFQGSEFYFLPVPLPLVGAPYGRLFEIMEEAIPIGLQHETQLELLPSDRKRMAADDYIVLLQKTQRSGGLDAVSDASSRFQGKALERIMSSWEETQPAGSIAREVAEAVQRRAAAGQQRMDVLFSTLDQDNEMVLASPELAIHLPQQQLIHGAVLICGWRPGIGTVLKTLDRVMDFGSEVHMMASVPIEDRDAFLMADGLDLDHILNIKLMHFEGRPGIIRDLEQLPISRSGYTAVVLLANWQSEERHAKLSSADAVRMKSALILRDFLSNRMGRKDRGETTFYITEVSGAGADVTLPFSEFVEVGALDVLAISQVVFQPMLHNLQMQLLDTSKGVQLTLEPATVYCHAGESLSFKEMSERVHHGTRGLSLLIGYKMDVDVLLNPARHRPFPWEEHYELVVLNRKRGQKDEAVRRWHLESRLQRRRDRLLKALGPTWNTP</sequence>
<keyword evidence="6" id="KW-0406">Ion transport</keyword>
<gene>
    <name evidence="12" type="ORF">TSPGSL018_10351</name>
</gene>
<dbReference type="InterPro" id="IPR044849">
    <property type="entry name" value="CASTOR/POLLUX/SYM8-like"/>
</dbReference>
<name>A0A061SBY7_9CHLO</name>
<feature type="transmembrane region" description="Helical" evidence="9">
    <location>
        <begin position="469"/>
        <end position="491"/>
    </location>
</feature>
<dbReference type="AlphaFoldDB" id="A0A061SBY7"/>
<keyword evidence="7 9" id="KW-0472">Membrane</keyword>
<feature type="compositionally biased region" description="Basic and acidic residues" evidence="8">
    <location>
        <begin position="107"/>
        <end position="119"/>
    </location>
</feature>
<proteinExistence type="inferred from homology"/>
<feature type="domain" description="CASTOR/POLLUX/SYM8 ion channel conserved" evidence="10">
    <location>
        <begin position="478"/>
        <end position="565"/>
    </location>
</feature>
<evidence type="ECO:0000256" key="2">
    <source>
        <dbReference type="ARBA" id="ARBA00008577"/>
    </source>
</evidence>
<dbReference type="GO" id="GO:0012505">
    <property type="term" value="C:endomembrane system"/>
    <property type="evidence" value="ECO:0007669"/>
    <property type="project" value="UniProtKB-SubCell"/>
</dbReference>
<evidence type="ECO:0000256" key="8">
    <source>
        <dbReference type="SAM" id="MobiDB-lite"/>
    </source>
</evidence>
<dbReference type="InterPro" id="IPR003148">
    <property type="entry name" value="RCK_N"/>
</dbReference>
<dbReference type="Pfam" id="PF22614">
    <property type="entry name" value="Slo-like_RCK"/>
    <property type="match status" value="1"/>
</dbReference>
<reference evidence="12" key="1">
    <citation type="submission" date="2014-05" db="EMBL/GenBank/DDBJ databases">
        <title>The transcriptome of the halophilic microalga Tetraselmis sp. GSL018 isolated from the Great Salt Lake, Utah.</title>
        <authorList>
            <person name="Jinkerson R.E."/>
            <person name="D'Adamo S."/>
            <person name="Posewitz M.C."/>
        </authorList>
    </citation>
    <scope>NUCLEOTIDE SEQUENCE</scope>
    <source>
        <strain evidence="12">GSL018</strain>
    </source>
</reference>
<keyword evidence="4 9" id="KW-0812">Transmembrane</keyword>
<keyword evidence="5 9" id="KW-1133">Transmembrane helix</keyword>
<dbReference type="Pfam" id="PF06241">
    <property type="entry name" value="Castor_Poll_mid"/>
    <property type="match status" value="1"/>
</dbReference>